<reference evidence="2" key="1">
    <citation type="journal article" date="2019" name="Int. J. Syst. Evol. Microbiol.">
        <title>The Global Catalogue of Microorganisms (GCM) 10K type strain sequencing project: providing services to taxonomists for standard genome sequencing and annotation.</title>
        <authorList>
            <consortium name="The Broad Institute Genomics Platform"/>
            <consortium name="The Broad Institute Genome Sequencing Center for Infectious Disease"/>
            <person name="Wu L."/>
            <person name="Ma J."/>
        </authorList>
    </citation>
    <scope>NUCLEOTIDE SEQUENCE [LARGE SCALE GENOMIC DNA]</scope>
    <source>
        <strain evidence="2">DFY28</strain>
    </source>
</reference>
<dbReference type="Proteomes" id="UP001597237">
    <property type="component" value="Unassembled WGS sequence"/>
</dbReference>
<dbReference type="RefSeq" id="WP_377281683.1">
    <property type="nucleotide sequence ID" value="NZ_JBHRSI010000004.1"/>
</dbReference>
<dbReference type="EMBL" id="JBHUEY010000012">
    <property type="protein sequence ID" value="MFD1785646.1"/>
    <property type="molecule type" value="Genomic_DNA"/>
</dbReference>
<organism evidence="1 2">
    <name type="scientific">Phenylobacterium terrae</name>
    <dbReference type="NCBI Taxonomy" id="2665495"/>
    <lineage>
        <taxon>Bacteria</taxon>
        <taxon>Pseudomonadati</taxon>
        <taxon>Pseudomonadota</taxon>
        <taxon>Alphaproteobacteria</taxon>
        <taxon>Caulobacterales</taxon>
        <taxon>Caulobacteraceae</taxon>
        <taxon>Phenylobacterium</taxon>
    </lineage>
</organism>
<name>A0ABW4N712_9CAUL</name>
<dbReference type="InterPro" id="IPR018669">
    <property type="entry name" value="Toxin_HigB"/>
</dbReference>
<evidence type="ECO:0000313" key="2">
    <source>
        <dbReference type="Proteomes" id="UP001597237"/>
    </source>
</evidence>
<protein>
    <submittedName>
        <fullName evidence="1">Type II toxin-antitoxin system HigB family toxin</fullName>
    </submittedName>
</protein>
<comment type="caution">
    <text evidence="1">The sequence shown here is derived from an EMBL/GenBank/DDBJ whole genome shotgun (WGS) entry which is preliminary data.</text>
</comment>
<dbReference type="Pfam" id="PF09907">
    <property type="entry name" value="HigB_toxin"/>
    <property type="match status" value="1"/>
</dbReference>
<gene>
    <name evidence="1" type="ORF">ACFSC0_19785</name>
</gene>
<proteinExistence type="predicted"/>
<sequence length="101" mass="11328">MHVISRKALREAVQRLPPAQRSAAEKAYSAWYRVASDAQWSSYAEVKLTFNTADNVGGKLVFDIGGNKHRIVALPAYRSKRLYLLFAGSHKEYDALDVANM</sequence>
<accession>A0ABW4N712</accession>
<evidence type="ECO:0000313" key="1">
    <source>
        <dbReference type="EMBL" id="MFD1785646.1"/>
    </source>
</evidence>
<keyword evidence="2" id="KW-1185">Reference proteome</keyword>